<feature type="transmembrane region" description="Helical" evidence="5">
    <location>
        <begin position="286"/>
        <end position="301"/>
    </location>
</feature>
<evidence type="ECO:0000313" key="8">
    <source>
        <dbReference type="Proteomes" id="UP000198844"/>
    </source>
</evidence>
<gene>
    <name evidence="7" type="ORF">SAMN05192563_1004190</name>
</gene>
<evidence type="ECO:0000256" key="2">
    <source>
        <dbReference type="ARBA" id="ARBA00022692"/>
    </source>
</evidence>
<keyword evidence="4 5" id="KW-0472">Membrane</keyword>
<evidence type="ECO:0000256" key="4">
    <source>
        <dbReference type="ARBA" id="ARBA00023136"/>
    </source>
</evidence>
<accession>A0A1I7B5J2</accession>
<keyword evidence="2 5" id="KW-0812">Transmembrane</keyword>
<proteinExistence type="predicted"/>
<feature type="transmembrane region" description="Helical" evidence="5">
    <location>
        <begin position="238"/>
        <end position="257"/>
    </location>
</feature>
<comment type="subcellular location">
    <subcellularLocation>
        <location evidence="1">Membrane</location>
        <topology evidence="1">Multi-pass membrane protein</topology>
    </subcellularLocation>
</comment>
<dbReference type="Proteomes" id="UP000198844">
    <property type="component" value="Unassembled WGS sequence"/>
</dbReference>
<feature type="domain" description="Integral membrane bound transporter" evidence="6">
    <location>
        <begin position="199"/>
        <end position="320"/>
    </location>
</feature>
<feature type="transmembrane region" description="Helical" evidence="5">
    <location>
        <begin position="54"/>
        <end position="72"/>
    </location>
</feature>
<protein>
    <recommendedName>
        <fullName evidence="6">Integral membrane bound transporter domain-containing protein</fullName>
    </recommendedName>
</protein>
<dbReference type="GO" id="GO:0016020">
    <property type="term" value="C:membrane"/>
    <property type="evidence" value="ECO:0007669"/>
    <property type="project" value="UniProtKB-SubCell"/>
</dbReference>
<evidence type="ECO:0000256" key="3">
    <source>
        <dbReference type="ARBA" id="ARBA00022989"/>
    </source>
</evidence>
<feature type="transmembrane region" description="Helical" evidence="5">
    <location>
        <begin position="78"/>
        <end position="96"/>
    </location>
</feature>
<dbReference type="InterPro" id="IPR049453">
    <property type="entry name" value="Memb_transporter_dom"/>
</dbReference>
<evidence type="ECO:0000256" key="5">
    <source>
        <dbReference type="SAM" id="Phobius"/>
    </source>
</evidence>
<feature type="transmembrane region" description="Helical" evidence="5">
    <location>
        <begin position="12"/>
        <end position="33"/>
    </location>
</feature>
<sequence>MFNLINVRMLSRGATLLAPIFIAGLVTGNAMWFRVEIATVSAFIAAERSRLAPLGLLLHLLVVGLGFVAMTISAGRPALFVIASVLLAIACVAVTAAGTEMRWVGSFTFIPVLYLACVTANDANGRNLAQLGLLGLNTLPYLLCAALPVILDAIISYPAKRCADRSNSPGWLAVRQVSETPSPGCFEGMIAAALAVGVAASLVEWHHVHYAQWLVWSAASVVTGDVATACAKWKDRMMGAMVGVPAGMLVGIFMPHAPLLSDVLTAALALTLVAFNQYVIAFGTRCALHAVAIIVAGHALFSTDDRAINVGIGSMIGIVFVLGTNLIRRSLKGRWHRAVFGPHHR</sequence>
<evidence type="ECO:0000313" key="7">
    <source>
        <dbReference type="EMBL" id="SFT82405.1"/>
    </source>
</evidence>
<evidence type="ECO:0000259" key="6">
    <source>
        <dbReference type="Pfam" id="PF13515"/>
    </source>
</evidence>
<reference evidence="7 8" key="1">
    <citation type="submission" date="2016-10" db="EMBL/GenBank/DDBJ databases">
        <authorList>
            <person name="de Groot N.N."/>
        </authorList>
    </citation>
    <scope>NUCLEOTIDE SEQUENCE [LARGE SCALE GENOMIC DNA]</scope>
    <source>
        <strain evidence="7 8">LMG 27731</strain>
    </source>
</reference>
<dbReference type="EMBL" id="FPBH01000004">
    <property type="protein sequence ID" value="SFT82405.1"/>
    <property type="molecule type" value="Genomic_DNA"/>
</dbReference>
<name>A0A1I7B5J2_9BURK</name>
<feature type="transmembrane region" description="Helical" evidence="5">
    <location>
        <begin position="307"/>
        <end position="327"/>
    </location>
</feature>
<organism evidence="7 8">
    <name type="scientific">Paraburkholderia aspalathi</name>
    <dbReference type="NCBI Taxonomy" id="1324617"/>
    <lineage>
        <taxon>Bacteria</taxon>
        <taxon>Pseudomonadati</taxon>
        <taxon>Pseudomonadota</taxon>
        <taxon>Betaproteobacteria</taxon>
        <taxon>Burkholderiales</taxon>
        <taxon>Burkholderiaceae</taxon>
        <taxon>Paraburkholderia</taxon>
    </lineage>
</organism>
<dbReference type="AlphaFoldDB" id="A0A1I7B5J2"/>
<feature type="transmembrane region" description="Helical" evidence="5">
    <location>
        <begin position="133"/>
        <end position="155"/>
    </location>
</feature>
<keyword evidence="3 5" id="KW-1133">Transmembrane helix</keyword>
<dbReference type="Pfam" id="PF13515">
    <property type="entry name" value="FUSC_2"/>
    <property type="match status" value="1"/>
</dbReference>
<evidence type="ECO:0000256" key="1">
    <source>
        <dbReference type="ARBA" id="ARBA00004141"/>
    </source>
</evidence>